<accession>A0A2P2JL61</accession>
<sequence length="444" mass="49567">MLVSHHSLKLVRTAHGAHDAHLSHVPPSTRAPKAACVSNRIFHAPKPHHSYKYTVKLAAATTNRAISESTSRAREMEEEKVAAAAAAAAVVVDNAARLRSDFLEVLRSRRSPEVPLTLEQAKPVANPLYQDNTGPQTISEAMESCPRADIKNLKDVMREENFYLTTEEGEQGRLPVLTLSLKDGKERKPAVVFLHSTNKCKEWLRPLLEAYASRGYVAIAVDSRYHGERASNKTTYRDALISSWKRGDTMPFIFDTVWDLTKLADYLMQREDIDPTRIGITGESLGGMHAWFAAFADTRYVVVVPIIGVQGFRWAIDNDMWQGRVDSLMPLFEEARMDLGKSAIDKEVVEKVWNQIAPGLASGFDSPDTIPAIATRPLLILNGAEDPRCPIAGLEVPKSRAHKAYEEGHCLEKFKLIAQPGIGHQMTPFMVKEASDWFDRFLKK</sequence>
<dbReference type="InterPro" id="IPR029058">
    <property type="entry name" value="AB_hydrolase_fold"/>
</dbReference>
<dbReference type="PANTHER" id="PTHR47381:SF3">
    <property type="entry name" value="ALPHA_BETA-HYDROLASES SUPERFAMILY PROTEIN"/>
    <property type="match status" value="1"/>
</dbReference>
<evidence type="ECO:0000259" key="1">
    <source>
        <dbReference type="Pfam" id="PF12697"/>
    </source>
</evidence>
<dbReference type="EMBL" id="GGEC01013685">
    <property type="protein sequence ID" value="MBW94168.1"/>
    <property type="molecule type" value="Transcribed_RNA"/>
</dbReference>
<feature type="domain" description="AB hydrolase-1" evidence="1">
    <location>
        <begin position="191"/>
        <end position="410"/>
    </location>
</feature>
<dbReference type="AlphaFoldDB" id="A0A2P2JL61"/>
<evidence type="ECO:0000313" key="2">
    <source>
        <dbReference type="EMBL" id="MBW94168.1"/>
    </source>
</evidence>
<dbReference type="Gene3D" id="3.40.50.1820">
    <property type="entry name" value="alpha/beta hydrolase"/>
    <property type="match status" value="1"/>
</dbReference>
<proteinExistence type="predicted"/>
<organism evidence="2">
    <name type="scientific">Rhizophora mucronata</name>
    <name type="common">Asiatic mangrove</name>
    <dbReference type="NCBI Taxonomy" id="61149"/>
    <lineage>
        <taxon>Eukaryota</taxon>
        <taxon>Viridiplantae</taxon>
        <taxon>Streptophyta</taxon>
        <taxon>Embryophyta</taxon>
        <taxon>Tracheophyta</taxon>
        <taxon>Spermatophyta</taxon>
        <taxon>Magnoliopsida</taxon>
        <taxon>eudicotyledons</taxon>
        <taxon>Gunneridae</taxon>
        <taxon>Pentapetalae</taxon>
        <taxon>rosids</taxon>
        <taxon>fabids</taxon>
        <taxon>Malpighiales</taxon>
        <taxon>Rhizophoraceae</taxon>
        <taxon>Rhizophora</taxon>
    </lineage>
</organism>
<dbReference type="InterPro" id="IPR000073">
    <property type="entry name" value="AB_hydrolase_1"/>
</dbReference>
<dbReference type="PANTHER" id="PTHR47381">
    <property type="entry name" value="ALPHA/BETA-HYDROLASES SUPERFAMILY PROTEIN"/>
    <property type="match status" value="1"/>
</dbReference>
<protein>
    <submittedName>
        <fullName evidence="2">Uncharacterized protein LOC105638247</fullName>
    </submittedName>
</protein>
<reference evidence="2" key="1">
    <citation type="submission" date="2018-02" db="EMBL/GenBank/DDBJ databases">
        <title>Rhizophora mucronata_Transcriptome.</title>
        <authorList>
            <person name="Meera S.P."/>
            <person name="Sreeshan A."/>
            <person name="Augustine A."/>
        </authorList>
    </citation>
    <scope>NUCLEOTIDE SEQUENCE</scope>
    <source>
        <tissue evidence="2">Leaf</tissue>
    </source>
</reference>
<dbReference type="SUPFAM" id="SSF53474">
    <property type="entry name" value="alpha/beta-Hydrolases"/>
    <property type="match status" value="1"/>
</dbReference>
<dbReference type="Pfam" id="PF12697">
    <property type="entry name" value="Abhydrolase_6"/>
    <property type="match status" value="1"/>
</dbReference>
<name>A0A2P2JL61_RHIMU</name>